<dbReference type="PANTHER" id="PTHR15141:SF76">
    <property type="entry name" value="TRANSCRIPTION ELONGATION FACTOR B POLYPEPTIDE 3"/>
    <property type="match status" value="1"/>
</dbReference>
<proteinExistence type="predicted"/>
<reference evidence="1" key="1">
    <citation type="submission" date="2014-01" db="EMBL/GenBank/DDBJ databases">
        <authorList>
            <person name="Aslett M."/>
        </authorList>
    </citation>
    <scope>NUCLEOTIDE SEQUENCE</scope>
</reference>
<dbReference type="STRING" id="36087.A0A077YYP7"/>
<dbReference type="Gene3D" id="6.10.250.3180">
    <property type="match status" value="1"/>
</dbReference>
<accession>A0A077YYP7</accession>
<dbReference type="Proteomes" id="UP000030665">
    <property type="component" value="Unassembled WGS sequence"/>
</dbReference>
<name>A0A077YYP7_TRITR</name>
<dbReference type="GO" id="GO:0006368">
    <property type="term" value="P:transcription elongation by RNA polymerase II"/>
    <property type="evidence" value="ECO:0007669"/>
    <property type="project" value="InterPro"/>
</dbReference>
<sequence>MFCLVGLSPRQLYAENGNRVKGSGHYLEDVLRKKNKSRTQIYAGKKHAAVERVSSLFECCLRVLCDNIDALGYTGGIPFDILQPILLRATPAQLCNIESYNPYLIEDTDFIWKKHCNREFAGAEPDIDAGETYRDLYERKTEERDKRLRDLAASISASSAMQGPVRMAKLADAKAPREVLRKQVKYGTFSNVASREEVLQSRRYLDAGMRDKAKVLHRVASPGDIGMSSRGDRKNVKPAKAPLMAKTLKMIKQCQGGRRY</sequence>
<evidence type="ECO:0000313" key="1">
    <source>
        <dbReference type="EMBL" id="CDW52578.1"/>
    </source>
</evidence>
<dbReference type="InterPro" id="IPR051870">
    <property type="entry name" value="Elongin-A_domain"/>
</dbReference>
<dbReference type="OrthoDB" id="21513at2759"/>
<evidence type="ECO:0000313" key="2">
    <source>
        <dbReference type="Proteomes" id="UP000030665"/>
    </source>
</evidence>
<reference evidence="1" key="2">
    <citation type="submission" date="2014-03" db="EMBL/GenBank/DDBJ databases">
        <title>The whipworm genome and dual-species transcriptomics of an intimate host-pathogen interaction.</title>
        <authorList>
            <person name="Foth B.J."/>
            <person name="Tsai I.J."/>
            <person name="Reid A.J."/>
            <person name="Bancroft A.J."/>
            <person name="Nichol S."/>
            <person name="Tracey A."/>
            <person name="Holroyd N."/>
            <person name="Cotton J.A."/>
            <person name="Stanley E.J."/>
            <person name="Zarowiecki M."/>
            <person name="Liu J.Z."/>
            <person name="Huckvale T."/>
            <person name="Cooper P.J."/>
            <person name="Grencis R.K."/>
            <person name="Berriman M."/>
        </authorList>
    </citation>
    <scope>NUCLEOTIDE SEQUENCE [LARGE SCALE GENOMIC DNA]</scope>
</reference>
<dbReference type="InterPro" id="IPR010684">
    <property type="entry name" value="RNA_pol_II_trans_fac_SIII_A"/>
</dbReference>
<dbReference type="EMBL" id="HG805826">
    <property type="protein sequence ID" value="CDW52578.1"/>
    <property type="molecule type" value="Genomic_DNA"/>
</dbReference>
<keyword evidence="2" id="KW-1185">Reference proteome</keyword>
<dbReference type="Pfam" id="PF06881">
    <property type="entry name" value="Elongin_A"/>
    <property type="match status" value="1"/>
</dbReference>
<dbReference type="AlphaFoldDB" id="A0A077YYP7"/>
<gene>
    <name evidence="1" type="ORF">TTRE_0000084001</name>
</gene>
<organism evidence="1 2">
    <name type="scientific">Trichuris trichiura</name>
    <name type="common">Whipworm</name>
    <name type="synonym">Trichocephalus trichiurus</name>
    <dbReference type="NCBI Taxonomy" id="36087"/>
    <lineage>
        <taxon>Eukaryota</taxon>
        <taxon>Metazoa</taxon>
        <taxon>Ecdysozoa</taxon>
        <taxon>Nematoda</taxon>
        <taxon>Enoplea</taxon>
        <taxon>Dorylaimia</taxon>
        <taxon>Trichinellida</taxon>
        <taxon>Trichuridae</taxon>
        <taxon>Trichuris</taxon>
    </lineage>
</organism>
<dbReference type="GO" id="GO:0070449">
    <property type="term" value="C:elongin complex"/>
    <property type="evidence" value="ECO:0007669"/>
    <property type="project" value="InterPro"/>
</dbReference>
<protein>
    <submittedName>
        <fullName evidence="1">Elongin A domain containing protein</fullName>
    </submittedName>
</protein>
<dbReference type="PANTHER" id="PTHR15141">
    <property type="entry name" value="TRANSCRIPTION ELONGATION FACTOR B POLYPEPTIDE 3"/>
    <property type="match status" value="1"/>
</dbReference>